<keyword evidence="3" id="KW-1185">Reference proteome</keyword>
<evidence type="ECO:0000256" key="1">
    <source>
        <dbReference type="SAM" id="MobiDB-lite"/>
    </source>
</evidence>
<accession>A0A812RWT4</accession>
<dbReference type="Proteomes" id="UP000601435">
    <property type="component" value="Unassembled WGS sequence"/>
</dbReference>
<evidence type="ECO:0000313" key="2">
    <source>
        <dbReference type="EMBL" id="CAE7454431.1"/>
    </source>
</evidence>
<gene>
    <name evidence="2" type="ORF">SNEC2469_LOCUS12616</name>
</gene>
<feature type="compositionally biased region" description="Basic and acidic residues" evidence="1">
    <location>
        <begin position="238"/>
        <end position="249"/>
    </location>
</feature>
<comment type="caution">
    <text evidence="2">The sequence shown here is derived from an EMBL/GenBank/DDBJ whole genome shotgun (WGS) entry which is preliminary data.</text>
</comment>
<dbReference type="OrthoDB" id="10462576at2759"/>
<name>A0A812RWT4_9DINO</name>
<organism evidence="2 3">
    <name type="scientific">Symbiodinium necroappetens</name>
    <dbReference type="NCBI Taxonomy" id="1628268"/>
    <lineage>
        <taxon>Eukaryota</taxon>
        <taxon>Sar</taxon>
        <taxon>Alveolata</taxon>
        <taxon>Dinophyceae</taxon>
        <taxon>Suessiales</taxon>
        <taxon>Symbiodiniaceae</taxon>
        <taxon>Symbiodinium</taxon>
    </lineage>
</organism>
<reference evidence="2" key="1">
    <citation type="submission" date="2021-02" db="EMBL/GenBank/DDBJ databases">
        <authorList>
            <person name="Dougan E. K."/>
            <person name="Rhodes N."/>
            <person name="Thang M."/>
            <person name="Chan C."/>
        </authorList>
    </citation>
    <scope>NUCLEOTIDE SEQUENCE</scope>
</reference>
<dbReference type="AlphaFoldDB" id="A0A812RWT4"/>
<feature type="region of interest" description="Disordered" evidence="1">
    <location>
        <begin position="219"/>
        <end position="249"/>
    </location>
</feature>
<sequence length="249" mass="27967">MMDENLFQDTQPRGPNETALALPAAPADEEVKVARWKSLPDRLVHVILGQIMEGREETLQRLPPSEKVRVLLFGIDASDQEQLPYMETTEGRNFPALGFACTTRLELRYIASFPTQPRKAHSDRSEEPAEKISLKAICSKENRKQQHCNLQMADSLAQIQMQQGQVRDFGLVHRKKRQAAIEDLRGPNDNDNEDALLFCDLIDGELRLKPTLLGAMAFKGSSGVEADKKKKKKKKTKRAESDDCHSSAA</sequence>
<evidence type="ECO:0000313" key="3">
    <source>
        <dbReference type="Proteomes" id="UP000601435"/>
    </source>
</evidence>
<proteinExistence type="predicted"/>
<protein>
    <submittedName>
        <fullName evidence="2">Uncharacterized protein</fullName>
    </submittedName>
</protein>
<dbReference type="EMBL" id="CAJNJA010020037">
    <property type="protein sequence ID" value="CAE7454431.1"/>
    <property type="molecule type" value="Genomic_DNA"/>
</dbReference>